<gene>
    <name evidence="1" type="ORF">L1987_34702</name>
</gene>
<reference evidence="1 2" key="2">
    <citation type="journal article" date="2022" name="Mol. Ecol. Resour.">
        <title>The genomes of chicory, endive, great burdock and yacon provide insights into Asteraceae paleo-polyploidization history and plant inulin production.</title>
        <authorList>
            <person name="Fan W."/>
            <person name="Wang S."/>
            <person name="Wang H."/>
            <person name="Wang A."/>
            <person name="Jiang F."/>
            <person name="Liu H."/>
            <person name="Zhao H."/>
            <person name="Xu D."/>
            <person name="Zhang Y."/>
        </authorList>
    </citation>
    <scope>NUCLEOTIDE SEQUENCE [LARGE SCALE GENOMIC DNA]</scope>
    <source>
        <strain evidence="2">cv. Yunnan</strain>
        <tissue evidence="1">Leaves</tissue>
    </source>
</reference>
<evidence type="ECO:0000313" key="2">
    <source>
        <dbReference type="Proteomes" id="UP001056120"/>
    </source>
</evidence>
<accession>A0ACB9HTZ4</accession>
<comment type="caution">
    <text evidence="1">The sequence shown here is derived from an EMBL/GenBank/DDBJ whole genome shotgun (WGS) entry which is preliminary data.</text>
</comment>
<dbReference type="EMBL" id="CM042028">
    <property type="protein sequence ID" value="KAI3799404.1"/>
    <property type="molecule type" value="Genomic_DNA"/>
</dbReference>
<organism evidence="1 2">
    <name type="scientific">Smallanthus sonchifolius</name>
    <dbReference type="NCBI Taxonomy" id="185202"/>
    <lineage>
        <taxon>Eukaryota</taxon>
        <taxon>Viridiplantae</taxon>
        <taxon>Streptophyta</taxon>
        <taxon>Embryophyta</taxon>
        <taxon>Tracheophyta</taxon>
        <taxon>Spermatophyta</taxon>
        <taxon>Magnoliopsida</taxon>
        <taxon>eudicotyledons</taxon>
        <taxon>Gunneridae</taxon>
        <taxon>Pentapetalae</taxon>
        <taxon>asterids</taxon>
        <taxon>campanulids</taxon>
        <taxon>Asterales</taxon>
        <taxon>Asteraceae</taxon>
        <taxon>Asteroideae</taxon>
        <taxon>Heliantheae alliance</taxon>
        <taxon>Millerieae</taxon>
        <taxon>Smallanthus</taxon>
    </lineage>
</organism>
<reference evidence="2" key="1">
    <citation type="journal article" date="2022" name="Mol. Ecol. Resour.">
        <title>The genomes of chicory, endive, great burdock and yacon provide insights into Asteraceae palaeo-polyploidization history and plant inulin production.</title>
        <authorList>
            <person name="Fan W."/>
            <person name="Wang S."/>
            <person name="Wang H."/>
            <person name="Wang A."/>
            <person name="Jiang F."/>
            <person name="Liu H."/>
            <person name="Zhao H."/>
            <person name="Xu D."/>
            <person name="Zhang Y."/>
        </authorList>
    </citation>
    <scope>NUCLEOTIDE SEQUENCE [LARGE SCALE GENOMIC DNA]</scope>
    <source>
        <strain evidence="2">cv. Yunnan</strain>
    </source>
</reference>
<proteinExistence type="predicted"/>
<dbReference type="Proteomes" id="UP001056120">
    <property type="component" value="Linkage Group LG11"/>
</dbReference>
<sequence length="137" mass="15308">MTTGMGLERRKWVFTIFGGFQFGFKNRLLALYNFLVFCVSVTGVEDGGYSGSGLVAIRSEGIRFLTRATKRYNMTQPNTVKKSIVELLEAAPEETMGKNNQVQTRYYTTATRAEETATSITTFNAAVVSIVGKRRRI</sequence>
<keyword evidence="2" id="KW-1185">Reference proteome</keyword>
<protein>
    <submittedName>
        <fullName evidence="1">Uncharacterized protein</fullName>
    </submittedName>
</protein>
<name>A0ACB9HTZ4_9ASTR</name>
<evidence type="ECO:0000313" key="1">
    <source>
        <dbReference type="EMBL" id="KAI3799404.1"/>
    </source>
</evidence>